<feature type="compositionally biased region" description="Polar residues" evidence="1">
    <location>
        <begin position="44"/>
        <end position="53"/>
    </location>
</feature>
<feature type="compositionally biased region" description="Low complexity" evidence="1">
    <location>
        <begin position="30"/>
        <end position="43"/>
    </location>
</feature>
<evidence type="ECO:0000313" key="4">
    <source>
        <dbReference type="Proteomes" id="UP000094020"/>
    </source>
</evidence>
<dbReference type="STRING" id="1296096.A0A1B9HYA2"/>
<evidence type="ECO:0000256" key="1">
    <source>
        <dbReference type="SAM" id="MobiDB-lite"/>
    </source>
</evidence>
<evidence type="ECO:0008006" key="5">
    <source>
        <dbReference type="Google" id="ProtNLM"/>
    </source>
</evidence>
<dbReference type="EMBL" id="KI894014">
    <property type="protein sequence ID" value="OCF48255.1"/>
    <property type="molecule type" value="Genomic_DNA"/>
</dbReference>
<reference evidence="2" key="3">
    <citation type="submission" date="2016-07" db="EMBL/GenBank/DDBJ databases">
        <title>Evolution of pathogenesis and genome organization in the Tremellales.</title>
        <authorList>
            <person name="Cuomo C."/>
            <person name="Litvintseva A."/>
            <person name="Heitman J."/>
            <person name="Chen Y."/>
            <person name="Sun S."/>
            <person name="Springer D."/>
            <person name="Dromer F."/>
            <person name="Young S."/>
            <person name="Zeng Q."/>
            <person name="Chapman S."/>
            <person name="Gujja S."/>
            <person name="Saif S."/>
            <person name="Birren B."/>
        </authorList>
    </citation>
    <scope>NUCLEOTIDE SEQUENCE</scope>
    <source>
        <strain evidence="2">CBS 10737</strain>
    </source>
</reference>
<keyword evidence="4" id="KW-1185">Reference proteome</keyword>
<accession>A0A1B9HYA2</accession>
<dbReference type="GeneID" id="30174492"/>
<dbReference type="AlphaFoldDB" id="A0A1B9HYA2"/>
<feature type="compositionally biased region" description="Low complexity" evidence="1">
    <location>
        <begin position="1"/>
        <end position="23"/>
    </location>
</feature>
<gene>
    <name evidence="2" type="ORF">I206_06123</name>
    <name evidence="3" type="ORF">I206_107790</name>
</gene>
<organism evidence="2">
    <name type="scientific">Kwoniella pini CBS 10737</name>
    <dbReference type="NCBI Taxonomy" id="1296096"/>
    <lineage>
        <taxon>Eukaryota</taxon>
        <taxon>Fungi</taxon>
        <taxon>Dikarya</taxon>
        <taxon>Basidiomycota</taxon>
        <taxon>Agaricomycotina</taxon>
        <taxon>Tremellomycetes</taxon>
        <taxon>Tremellales</taxon>
        <taxon>Cryptococcaceae</taxon>
        <taxon>Kwoniella</taxon>
    </lineage>
</organism>
<feature type="region of interest" description="Disordered" evidence="1">
    <location>
        <begin position="750"/>
        <end position="776"/>
    </location>
</feature>
<feature type="compositionally biased region" description="Low complexity" evidence="1">
    <location>
        <begin position="358"/>
        <end position="376"/>
    </location>
</feature>
<reference evidence="3" key="2">
    <citation type="submission" date="2013-07" db="EMBL/GenBank/DDBJ databases">
        <authorList>
            <consortium name="The Broad Institute Genome Sequencing Platform"/>
            <person name="Cuomo C."/>
            <person name="Litvintseva A."/>
            <person name="Chen Y."/>
            <person name="Heitman J."/>
            <person name="Sun S."/>
            <person name="Springer D."/>
            <person name="Dromer F."/>
            <person name="Young S.K."/>
            <person name="Zeng Q."/>
            <person name="Gargeya S."/>
            <person name="Fitzgerald M."/>
            <person name="Abouelleil A."/>
            <person name="Alvarado L."/>
            <person name="Berlin A.M."/>
            <person name="Chapman S.B."/>
            <person name="Dewar J."/>
            <person name="Goldberg J."/>
            <person name="Griggs A."/>
            <person name="Gujja S."/>
            <person name="Hansen M."/>
            <person name="Howarth C."/>
            <person name="Imamovic A."/>
            <person name="Larimer J."/>
            <person name="McCowan C."/>
            <person name="Murphy C."/>
            <person name="Pearson M."/>
            <person name="Priest M."/>
            <person name="Roberts A."/>
            <person name="Saif S."/>
            <person name="Shea T."/>
            <person name="Sykes S."/>
            <person name="Wortman J."/>
            <person name="Nusbaum C."/>
            <person name="Birren B."/>
        </authorList>
    </citation>
    <scope>NUCLEOTIDE SEQUENCE</scope>
    <source>
        <strain evidence="3">CBS 10737</strain>
    </source>
</reference>
<sequence length="808" mass="90315">MSSIRRIQPRRSSTSYTDDNSNTHINAIASSSNTKKTRNTSSNLASNEIVTESISDDETNQAGPSRPKYPGSEISDVGDTQSIDVKGKGKARNLVKQPERRVLPARIRRSAGGGEGMREVEEMIMDWLERWGEPSTTPPDNLPIYLTSIPLSYVDPPTFKAIIRPEMTITHTPTRKKSIIDIGIQGEKEKIEVPDWVMIKPGEDDQEEAREELNFGPKGVTSPIKRLRRGGIGLADELEEDTSDSYYINLHRKYEVFEKRQKIREKEKLQFERYKMKSRLELLKNIPKLNWTVIVSTILQRVSPTNSSSGNEDVWLKGKNKINEKGEDWLKRQLIKEGEEVMKRFDELLPPEQRKPKTSTSTSTSTLGRSNSRLSTPSRASPSPSLTPPPHIVPARVAALRDPSTLSNGKRRRRSMGAEKHSASEVAETPSKMTKGTRKSTRVVRTYGDNMGNPGGVDNKDVIIVDDDQEEEQERLENDSDPEELESSQEIIKPTSSKSRRSMPATNHTHELPAAIPDPVKKPTSIPPVPIKNKIINHTQQSIKAFFTRPSTISTVIPPSSNLVKPIAIAPKTPIASKTSIAPKTPIAVDQPTSNTSTVKPNPTTNHTKSTTIIKDITTNPVVKREISSTSEVHTRHAMIIPRPMTTSRVPCLIEAASKRESLHHFDNVHLSSSSDSQTDMIDKKVISNRRQPQPIARSNDKNVGADIEIREVKPFGVALPGRLEWQSEFTISDEEDFWPIIANRKHSKTKSKSFNDHEISNGNATPQQPPRLPPSIVKPVQIQQDNTFILSPEEFEELEGVEQAVVL</sequence>
<feature type="compositionally biased region" description="Basic and acidic residues" evidence="1">
    <location>
        <begin position="346"/>
        <end position="355"/>
    </location>
</feature>
<evidence type="ECO:0000313" key="3">
    <source>
        <dbReference type="EMBL" id="WWC73818.1"/>
    </source>
</evidence>
<reference evidence="2" key="1">
    <citation type="submission" date="2013-07" db="EMBL/GenBank/DDBJ databases">
        <title>The Genome Sequence of Cryptococcus pinus CBS10737.</title>
        <authorList>
            <consortium name="The Broad Institute Genome Sequencing Platform"/>
            <person name="Cuomo C."/>
            <person name="Litvintseva A."/>
            <person name="Chen Y."/>
            <person name="Heitman J."/>
            <person name="Sun S."/>
            <person name="Springer D."/>
            <person name="Dromer F."/>
            <person name="Young S.K."/>
            <person name="Zeng Q."/>
            <person name="Gargeya S."/>
            <person name="Fitzgerald M."/>
            <person name="Abouelleil A."/>
            <person name="Alvarado L."/>
            <person name="Berlin A.M."/>
            <person name="Chapman S.B."/>
            <person name="Dewar J."/>
            <person name="Goldberg J."/>
            <person name="Griggs A."/>
            <person name="Gujja S."/>
            <person name="Hansen M."/>
            <person name="Howarth C."/>
            <person name="Imamovic A."/>
            <person name="Larimer J."/>
            <person name="McCowan C."/>
            <person name="Murphy C."/>
            <person name="Pearson M."/>
            <person name="Priest M."/>
            <person name="Roberts A."/>
            <person name="Saif S."/>
            <person name="Shea T."/>
            <person name="Sykes S."/>
            <person name="Wortman J."/>
            <person name="Nusbaum C."/>
            <person name="Birren B."/>
        </authorList>
    </citation>
    <scope>NUCLEOTIDE SEQUENCE [LARGE SCALE GENOMIC DNA]</scope>
    <source>
        <strain evidence="2">CBS 10737</strain>
    </source>
</reference>
<name>A0A1B9HYA2_9TREE</name>
<protein>
    <recommendedName>
        <fullName evidence="5">Something about silencing protein 4 domain-containing protein</fullName>
    </recommendedName>
</protein>
<evidence type="ECO:0000313" key="2">
    <source>
        <dbReference type="EMBL" id="OCF48255.1"/>
    </source>
</evidence>
<dbReference type="EMBL" id="CP144529">
    <property type="protein sequence ID" value="WWC73818.1"/>
    <property type="molecule type" value="Genomic_DNA"/>
</dbReference>
<feature type="region of interest" description="Disordered" evidence="1">
    <location>
        <begin position="1"/>
        <end position="93"/>
    </location>
</feature>
<feature type="compositionally biased region" description="Acidic residues" evidence="1">
    <location>
        <begin position="464"/>
        <end position="487"/>
    </location>
</feature>
<feature type="compositionally biased region" description="Polar residues" evidence="1">
    <location>
        <begin position="591"/>
        <end position="607"/>
    </location>
</feature>
<feature type="region of interest" description="Disordered" evidence="1">
    <location>
        <begin position="346"/>
        <end position="523"/>
    </location>
</feature>
<feature type="region of interest" description="Disordered" evidence="1">
    <location>
        <begin position="586"/>
        <end position="609"/>
    </location>
</feature>
<dbReference type="RefSeq" id="XP_019009474.1">
    <property type="nucleotide sequence ID" value="XM_019157834.1"/>
</dbReference>
<proteinExistence type="predicted"/>
<dbReference type="KEGG" id="kpin:30174492"/>
<reference evidence="3" key="4">
    <citation type="submission" date="2024-02" db="EMBL/GenBank/DDBJ databases">
        <title>Comparative genomics of Cryptococcus and Kwoniella reveals pathogenesis evolution and contrasting modes of karyotype evolution via chromosome fusion or intercentromeric recombination.</title>
        <authorList>
            <person name="Coelho M.A."/>
            <person name="David-Palma M."/>
            <person name="Shea T."/>
            <person name="Bowers K."/>
            <person name="McGinley-Smith S."/>
            <person name="Mohammad A.W."/>
            <person name="Gnirke A."/>
            <person name="Yurkov A.M."/>
            <person name="Nowrousian M."/>
            <person name="Sun S."/>
            <person name="Cuomo C.A."/>
            <person name="Heitman J."/>
        </authorList>
    </citation>
    <scope>NUCLEOTIDE SEQUENCE</scope>
    <source>
        <strain evidence="3">CBS 10737</strain>
    </source>
</reference>
<feature type="compositionally biased region" description="Polar residues" evidence="1">
    <location>
        <begin position="488"/>
        <end position="497"/>
    </location>
</feature>
<dbReference type="Proteomes" id="UP000094020">
    <property type="component" value="Chromosome 11"/>
</dbReference>
<dbReference type="OrthoDB" id="2555515at2759"/>